<dbReference type="SUPFAM" id="SSF51905">
    <property type="entry name" value="FAD/NAD(P)-binding domain"/>
    <property type="match status" value="1"/>
</dbReference>
<dbReference type="Gene3D" id="3.30.390.30">
    <property type="match status" value="1"/>
</dbReference>
<dbReference type="SUPFAM" id="SSF55424">
    <property type="entry name" value="FAD/NAD-linked reductases, dimerisation (C-terminal) domain"/>
    <property type="match status" value="1"/>
</dbReference>
<name>A0A9Q6LVB9_PISSA</name>
<organism evidence="11 12">
    <name type="scientific">Piscirickettsia salmonis</name>
    <dbReference type="NCBI Taxonomy" id="1238"/>
    <lineage>
        <taxon>Bacteria</taxon>
        <taxon>Pseudomonadati</taxon>
        <taxon>Pseudomonadota</taxon>
        <taxon>Gammaproteobacteria</taxon>
        <taxon>Thiotrichales</taxon>
        <taxon>Piscirickettsiaceae</taxon>
        <taxon>Piscirickettsia</taxon>
    </lineage>
</organism>
<keyword evidence="6" id="KW-1015">Disulfide bond</keyword>
<dbReference type="AlphaFoldDB" id="A0A9Q6LVB9"/>
<dbReference type="EC" id="1.16.1.1" evidence="11"/>
<comment type="cofactor">
    <cofactor evidence="8">
        <name>FAD</name>
        <dbReference type="ChEBI" id="CHEBI:57692"/>
    </cofactor>
    <text evidence="8">Binds 1 FAD per subunit.</text>
</comment>
<dbReference type="InterPro" id="IPR036188">
    <property type="entry name" value="FAD/NAD-bd_sf"/>
</dbReference>
<sequence>MSQTHKTDLCIIGAGSGGLSVASAAVQMGAQVTLIEQDKMGGDCLNYGCVPSKALIATAKHIKLVSDSAAFGIRVPNFTIDHQALHDHIHERISHIAPHDSIERFESLGVNVVLGTAQFTSPKLLQVGNITIQARRFIIASGSKASIPNIPGLESTPYFTNETIFNLTHAPDHLAVIGGGPIGLEIACAYAYLGVKVTLIARSYILPKEDQKLVGIVRNDLKNKNQLEILEKTNIKNITYESNNSILINTENQPIQASHLLIATGRTPTLNALNLSAADIYYTDKGITVDNRLRTTNKKIYAIGDVIGKEQFTHTANYHAGIVIRNILFHLPAKATALIPRITYTLPEIGYIGLTEQQAKEQYSSDKIQCLNWPFTRNDRAITDRQTTGLTKVIVNNKGKILGAGIVHPHASDLLTPWLLAINNNLNIKHIAGLVHPYPTLGEANKYAAASFYTPKLFSNKMKFIVKFLMKLNRY</sequence>
<dbReference type="PRINTS" id="PR00368">
    <property type="entry name" value="FADPNR"/>
</dbReference>
<gene>
    <name evidence="11" type="primary">merA_2</name>
    <name evidence="11" type="ORF">Psal009_03488</name>
</gene>
<feature type="binding site" evidence="8">
    <location>
        <position position="305"/>
    </location>
    <ligand>
        <name>NAD(+)</name>
        <dbReference type="ChEBI" id="CHEBI:57540"/>
    </ligand>
</feature>
<dbReference type="PRINTS" id="PR00411">
    <property type="entry name" value="PNDRDTASEI"/>
</dbReference>
<evidence type="ECO:0000256" key="5">
    <source>
        <dbReference type="ARBA" id="ARBA00023002"/>
    </source>
</evidence>
<dbReference type="InterPro" id="IPR016156">
    <property type="entry name" value="FAD/NAD-linked_Rdtase_dimer_sf"/>
</dbReference>
<feature type="binding site" evidence="8">
    <location>
        <position position="265"/>
    </location>
    <ligand>
        <name>NAD(+)</name>
        <dbReference type="ChEBI" id="CHEBI:57540"/>
    </ligand>
</feature>
<dbReference type="GO" id="GO:0003955">
    <property type="term" value="F:NAD(P)H dehydrogenase (quinone) activity"/>
    <property type="evidence" value="ECO:0007669"/>
    <property type="project" value="TreeGrafter"/>
</dbReference>
<dbReference type="PANTHER" id="PTHR43014">
    <property type="entry name" value="MERCURIC REDUCTASE"/>
    <property type="match status" value="1"/>
</dbReference>
<evidence type="ECO:0000256" key="3">
    <source>
        <dbReference type="ARBA" id="ARBA00022827"/>
    </source>
</evidence>
<keyword evidence="8" id="KW-0547">Nucleotide-binding</keyword>
<dbReference type="Pfam" id="PF07992">
    <property type="entry name" value="Pyr_redox_2"/>
    <property type="match status" value="1"/>
</dbReference>
<keyword evidence="5 10" id="KW-0560">Oxidoreductase</keyword>
<feature type="disulfide bond" description="Redox-active" evidence="9">
    <location>
        <begin position="44"/>
        <end position="49"/>
    </location>
</feature>
<dbReference type="Gene3D" id="3.50.50.60">
    <property type="entry name" value="FAD/NAD(P)-binding domain"/>
    <property type="match status" value="2"/>
</dbReference>
<dbReference type="PANTHER" id="PTHR43014:SF4">
    <property type="entry name" value="PYRIDINE NUCLEOTIDE-DISULFIDE OXIDOREDUCTASE RCLA-RELATED"/>
    <property type="match status" value="1"/>
</dbReference>
<accession>A0A9Q6LVB9</accession>
<evidence type="ECO:0000256" key="10">
    <source>
        <dbReference type="RuleBase" id="RU003691"/>
    </source>
</evidence>
<reference evidence="11 12" key="1">
    <citation type="submission" date="2019-04" db="EMBL/GenBank/DDBJ databases">
        <title>Complete genome sequencing of Piscirickettsia salmonis strain Psal-009.</title>
        <authorList>
            <person name="Schober I."/>
            <person name="Bunk B."/>
            <person name="Sproer C."/>
            <person name="Carril G.P."/>
            <person name="Riedel T."/>
            <person name="Flores-Herrera P.A."/>
            <person name="Nourdin-Galindo G."/>
            <person name="Marshall S.H."/>
            <person name="Overmann J."/>
        </authorList>
    </citation>
    <scope>NUCLEOTIDE SEQUENCE [LARGE SCALE GENOMIC DNA]</scope>
    <source>
        <strain evidence="11 12">Psal-009</strain>
    </source>
</reference>
<dbReference type="InterPro" id="IPR023753">
    <property type="entry name" value="FAD/NAD-binding_dom"/>
</dbReference>
<dbReference type="GO" id="GO:0016668">
    <property type="term" value="F:oxidoreductase activity, acting on a sulfur group of donors, NAD(P) as acceptor"/>
    <property type="evidence" value="ECO:0007669"/>
    <property type="project" value="InterPro"/>
</dbReference>
<dbReference type="Pfam" id="PF02852">
    <property type="entry name" value="Pyr_redox_dim"/>
    <property type="match status" value="1"/>
</dbReference>
<keyword evidence="12" id="KW-1185">Reference proteome</keyword>
<dbReference type="InterPro" id="IPR012999">
    <property type="entry name" value="Pyr_OxRdtase_I_AS"/>
</dbReference>
<evidence type="ECO:0000256" key="1">
    <source>
        <dbReference type="ARBA" id="ARBA00007532"/>
    </source>
</evidence>
<dbReference type="GO" id="GO:0050660">
    <property type="term" value="F:flavin adenine dinucleotide binding"/>
    <property type="evidence" value="ECO:0007669"/>
    <property type="project" value="TreeGrafter"/>
</dbReference>
<proteinExistence type="inferred from homology"/>
<evidence type="ECO:0000313" key="11">
    <source>
        <dbReference type="EMBL" id="QGO07531.1"/>
    </source>
</evidence>
<protein>
    <submittedName>
        <fullName evidence="11">Mercuric reductase</fullName>
        <ecNumber evidence="11">1.16.1.1</ecNumber>
    </submittedName>
</protein>
<evidence type="ECO:0000256" key="6">
    <source>
        <dbReference type="ARBA" id="ARBA00023157"/>
    </source>
</evidence>
<evidence type="ECO:0000256" key="8">
    <source>
        <dbReference type="PIRSR" id="PIRSR000350-3"/>
    </source>
</evidence>
<dbReference type="InterPro" id="IPR004099">
    <property type="entry name" value="Pyr_nucl-diS_OxRdtase_dimer"/>
</dbReference>
<evidence type="ECO:0000313" key="12">
    <source>
        <dbReference type="Proteomes" id="UP000422232"/>
    </source>
</evidence>
<feature type="binding site" evidence="8">
    <location>
        <begin position="178"/>
        <end position="185"/>
    </location>
    <ligand>
        <name>NAD(+)</name>
        <dbReference type="ChEBI" id="CHEBI:57540"/>
    </ligand>
</feature>
<dbReference type="EMBL" id="CP038908">
    <property type="protein sequence ID" value="QGO07531.1"/>
    <property type="molecule type" value="Genomic_DNA"/>
</dbReference>
<keyword evidence="3 8" id="KW-0274">FAD</keyword>
<keyword evidence="4" id="KW-0521">NADP</keyword>
<dbReference type="FunFam" id="3.30.390.30:FF:000001">
    <property type="entry name" value="Dihydrolipoyl dehydrogenase"/>
    <property type="match status" value="1"/>
</dbReference>
<evidence type="ECO:0000256" key="9">
    <source>
        <dbReference type="PIRSR" id="PIRSR000350-4"/>
    </source>
</evidence>
<dbReference type="PROSITE" id="PS00076">
    <property type="entry name" value="PYRIDINE_REDOX_1"/>
    <property type="match status" value="1"/>
</dbReference>
<evidence type="ECO:0000256" key="4">
    <source>
        <dbReference type="ARBA" id="ARBA00022857"/>
    </source>
</evidence>
<feature type="binding site" evidence="8">
    <location>
        <position position="53"/>
    </location>
    <ligand>
        <name>FAD</name>
        <dbReference type="ChEBI" id="CHEBI:57692"/>
    </ligand>
</feature>
<keyword evidence="7 10" id="KW-0676">Redox-active center</keyword>
<comment type="similarity">
    <text evidence="1 10">Belongs to the class-I pyridine nucleotide-disulfide oxidoreductase family.</text>
</comment>
<dbReference type="PIRSF" id="PIRSF000350">
    <property type="entry name" value="Mercury_reductase_MerA"/>
    <property type="match status" value="1"/>
</dbReference>
<dbReference type="Proteomes" id="UP000422232">
    <property type="component" value="Chromosome"/>
</dbReference>
<keyword evidence="2 10" id="KW-0285">Flavoprotein</keyword>
<dbReference type="GeneID" id="66742400"/>
<evidence type="ECO:0000256" key="2">
    <source>
        <dbReference type="ARBA" id="ARBA00022630"/>
    </source>
</evidence>
<dbReference type="GO" id="GO:0016152">
    <property type="term" value="F:mercury (II) reductase (NADP+) activity"/>
    <property type="evidence" value="ECO:0007669"/>
    <property type="project" value="UniProtKB-EC"/>
</dbReference>
<keyword evidence="8" id="KW-0520">NAD</keyword>
<dbReference type="RefSeq" id="WP_016211793.1">
    <property type="nucleotide sequence ID" value="NZ_CP012413.1"/>
</dbReference>
<dbReference type="InterPro" id="IPR001100">
    <property type="entry name" value="Pyr_nuc-diS_OxRdtase"/>
</dbReference>
<evidence type="ECO:0000256" key="7">
    <source>
        <dbReference type="ARBA" id="ARBA00023284"/>
    </source>
</evidence>